<reference evidence="2" key="1">
    <citation type="journal article" date="2023" name="Front. Plant Sci.">
        <title>Chromosomal-level genome assembly of Melastoma candidum provides insights into trichome evolution.</title>
        <authorList>
            <person name="Zhong Y."/>
            <person name="Wu W."/>
            <person name="Sun C."/>
            <person name="Zou P."/>
            <person name="Liu Y."/>
            <person name="Dai S."/>
            <person name="Zhou R."/>
        </authorList>
    </citation>
    <scope>NUCLEOTIDE SEQUENCE [LARGE SCALE GENOMIC DNA]</scope>
</reference>
<name>A0ACB9QW82_9MYRT</name>
<gene>
    <name evidence="1" type="ORF">MLD38_018871</name>
</gene>
<protein>
    <submittedName>
        <fullName evidence="1">Uncharacterized protein</fullName>
    </submittedName>
</protein>
<evidence type="ECO:0000313" key="2">
    <source>
        <dbReference type="Proteomes" id="UP001057402"/>
    </source>
</evidence>
<accession>A0ACB9QW82</accession>
<sequence>METNRLFSDLSAEDGWANNCDGTLGRGFFLGPPPNGDGRGDSASVSRSHSQAEKRRRDRINAQLATLRKLVPNSDKMDKAALLGSVVAQLKDLKRKASEIAESVVIPSEVDEVAIDWEPDSGGHLRLEGSNPSGCIRATLSCDDRPELFGELVGALKSLRLAAIRADVSSVGGRIRSMLVLRSKDGEEDHVGVNSLKQSLKAVLSRMACSSMAASSDRRRIRSKRQRFFFPLPPHQSS</sequence>
<comment type="caution">
    <text evidence="1">The sequence shown here is derived from an EMBL/GenBank/DDBJ whole genome shotgun (WGS) entry which is preliminary data.</text>
</comment>
<dbReference type="Proteomes" id="UP001057402">
    <property type="component" value="Chromosome 5"/>
</dbReference>
<evidence type="ECO:0000313" key="1">
    <source>
        <dbReference type="EMBL" id="KAI4370523.1"/>
    </source>
</evidence>
<organism evidence="1 2">
    <name type="scientific">Melastoma candidum</name>
    <dbReference type="NCBI Taxonomy" id="119954"/>
    <lineage>
        <taxon>Eukaryota</taxon>
        <taxon>Viridiplantae</taxon>
        <taxon>Streptophyta</taxon>
        <taxon>Embryophyta</taxon>
        <taxon>Tracheophyta</taxon>
        <taxon>Spermatophyta</taxon>
        <taxon>Magnoliopsida</taxon>
        <taxon>eudicotyledons</taxon>
        <taxon>Gunneridae</taxon>
        <taxon>Pentapetalae</taxon>
        <taxon>rosids</taxon>
        <taxon>malvids</taxon>
        <taxon>Myrtales</taxon>
        <taxon>Melastomataceae</taxon>
        <taxon>Melastomatoideae</taxon>
        <taxon>Melastomateae</taxon>
        <taxon>Melastoma</taxon>
    </lineage>
</organism>
<dbReference type="EMBL" id="CM042884">
    <property type="protein sequence ID" value="KAI4370523.1"/>
    <property type="molecule type" value="Genomic_DNA"/>
</dbReference>
<keyword evidence="2" id="KW-1185">Reference proteome</keyword>
<proteinExistence type="predicted"/>